<dbReference type="PANTHER" id="PTHR43581:SF4">
    <property type="entry name" value="ATP_GTP PHOSPHATASE"/>
    <property type="match status" value="1"/>
</dbReference>
<dbReference type="Proteomes" id="UP000189670">
    <property type="component" value="Unassembled WGS sequence"/>
</dbReference>
<protein>
    <recommendedName>
        <fullName evidence="1">ATPase AAA-type core domain-containing protein</fullName>
    </recommendedName>
</protein>
<sequence length="173" mass="20206">MSNGEQELITKAFSIYLSEIKDSIILIDEPESSLHPIWQSRITQLYQKIANQYNNQIILSTHSPHIVSAVYKEQIRVLIKEDNHLSVISNFNRSYGAKVDQILLEIFRTNGLRIPEIENKLIQLREWVTLNQYDTDDCKALKQELENTIGYDDMDLALIRLEIAKRKKYEKGQ</sequence>
<dbReference type="Pfam" id="PF13304">
    <property type="entry name" value="AAA_21"/>
    <property type="match status" value="1"/>
</dbReference>
<dbReference type="InterPro" id="IPR027417">
    <property type="entry name" value="P-loop_NTPase"/>
</dbReference>
<organism evidence="2 3">
    <name type="scientific">Candidatus Magnetoglobus multicellularis str. Araruama</name>
    <dbReference type="NCBI Taxonomy" id="890399"/>
    <lineage>
        <taxon>Bacteria</taxon>
        <taxon>Pseudomonadati</taxon>
        <taxon>Thermodesulfobacteriota</taxon>
        <taxon>Desulfobacteria</taxon>
        <taxon>Desulfobacterales</taxon>
        <taxon>Desulfobacteraceae</taxon>
        <taxon>Candidatus Magnetoglobus</taxon>
    </lineage>
</organism>
<accession>A0A1V1NQY7</accession>
<name>A0A1V1NQY7_9BACT</name>
<reference evidence="3" key="1">
    <citation type="submission" date="2012-11" db="EMBL/GenBank/DDBJ databases">
        <authorList>
            <person name="Lucero-Rivera Y.E."/>
            <person name="Tovar-Ramirez D."/>
        </authorList>
    </citation>
    <scope>NUCLEOTIDE SEQUENCE [LARGE SCALE GENOMIC DNA]</scope>
    <source>
        <strain evidence="3">Araruama</strain>
    </source>
</reference>
<dbReference type="GO" id="GO:0016887">
    <property type="term" value="F:ATP hydrolysis activity"/>
    <property type="evidence" value="ECO:0007669"/>
    <property type="project" value="InterPro"/>
</dbReference>
<dbReference type="SUPFAM" id="SSF52540">
    <property type="entry name" value="P-loop containing nucleoside triphosphate hydrolases"/>
    <property type="match status" value="1"/>
</dbReference>
<dbReference type="InterPro" id="IPR051396">
    <property type="entry name" value="Bact_Antivir_Def_Nuclease"/>
</dbReference>
<dbReference type="AlphaFoldDB" id="A0A1V1NQY7"/>
<dbReference type="Gene3D" id="3.40.50.300">
    <property type="entry name" value="P-loop containing nucleotide triphosphate hydrolases"/>
    <property type="match status" value="1"/>
</dbReference>
<proteinExistence type="predicted"/>
<dbReference type="EMBL" id="ATBP01003350">
    <property type="protein sequence ID" value="ETR64984.1"/>
    <property type="molecule type" value="Genomic_DNA"/>
</dbReference>
<feature type="domain" description="ATPase AAA-type core" evidence="1">
    <location>
        <begin position="1"/>
        <end position="68"/>
    </location>
</feature>
<comment type="caution">
    <text evidence="2">The sequence shown here is derived from an EMBL/GenBank/DDBJ whole genome shotgun (WGS) entry which is preliminary data.</text>
</comment>
<dbReference type="GO" id="GO:0005524">
    <property type="term" value="F:ATP binding"/>
    <property type="evidence" value="ECO:0007669"/>
    <property type="project" value="InterPro"/>
</dbReference>
<evidence type="ECO:0000259" key="1">
    <source>
        <dbReference type="Pfam" id="PF13304"/>
    </source>
</evidence>
<gene>
    <name evidence="2" type="ORF">OMM_06153</name>
</gene>
<evidence type="ECO:0000313" key="3">
    <source>
        <dbReference type="Proteomes" id="UP000189670"/>
    </source>
</evidence>
<dbReference type="InterPro" id="IPR003959">
    <property type="entry name" value="ATPase_AAA_core"/>
</dbReference>
<dbReference type="PANTHER" id="PTHR43581">
    <property type="entry name" value="ATP/GTP PHOSPHATASE"/>
    <property type="match status" value="1"/>
</dbReference>
<evidence type="ECO:0000313" key="2">
    <source>
        <dbReference type="EMBL" id="ETR64984.1"/>
    </source>
</evidence>